<dbReference type="InterPro" id="IPR018357">
    <property type="entry name" value="Hexapep_transf_CS"/>
</dbReference>
<dbReference type="PANTHER" id="PTHR23416:SF23">
    <property type="entry name" value="ACETYLTRANSFERASE C18B11.09C-RELATED"/>
    <property type="match status" value="1"/>
</dbReference>
<dbReference type="PROSITE" id="PS00101">
    <property type="entry name" value="HEXAPEP_TRANSFERASES"/>
    <property type="match status" value="1"/>
</dbReference>
<accession>A0A7W6KMR3</accession>
<comment type="caution">
    <text evidence="6">The sequence shown here is derived from an EMBL/GenBank/DDBJ whole genome shotgun (WGS) entry which is preliminary data.</text>
</comment>
<name>A0A7W6KMR3_9HYPH</name>
<dbReference type="PANTHER" id="PTHR23416">
    <property type="entry name" value="SIALIC ACID SYNTHASE-RELATED"/>
    <property type="match status" value="1"/>
</dbReference>
<keyword evidence="3" id="KW-0677">Repeat</keyword>
<dbReference type="InterPro" id="IPR001451">
    <property type="entry name" value="Hexapep"/>
</dbReference>
<dbReference type="Gene3D" id="2.160.10.10">
    <property type="entry name" value="Hexapeptide repeat proteins"/>
    <property type="match status" value="1"/>
</dbReference>
<keyword evidence="4 6" id="KW-0012">Acyltransferase</keyword>
<keyword evidence="7" id="KW-1185">Reference proteome</keyword>
<evidence type="ECO:0000256" key="4">
    <source>
        <dbReference type="ARBA" id="ARBA00023315"/>
    </source>
</evidence>
<dbReference type="EC" id="2.3.1.-" evidence="6"/>
<evidence type="ECO:0000256" key="5">
    <source>
        <dbReference type="SAM" id="Phobius"/>
    </source>
</evidence>
<dbReference type="GO" id="GO:0005829">
    <property type="term" value="C:cytosol"/>
    <property type="evidence" value="ECO:0007669"/>
    <property type="project" value="TreeGrafter"/>
</dbReference>
<keyword evidence="5" id="KW-0472">Membrane</keyword>
<evidence type="ECO:0000256" key="3">
    <source>
        <dbReference type="ARBA" id="ARBA00022737"/>
    </source>
</evidence>
<dbReference type="EMBL" id="JACIDZ010000008">
    <property type="protein sequence ID" value="MBB4122705.1"/>
    <property type="molecule type" value="Genomic_DNA"/>
</dbReference>
<sequence>MAEKVKRLYVDEMSFRLRLRRLIWRVVYLFLFRPTPRFIVFDRWRLFLLRRFGARIGKGSRVAPDCFVWAPWNLEMGNYACLAEGVDCYTIGPLKMGDYTTVSQRAFICTASHEIKTKARRLFSRPITICDHAWVAAEAFVGPGVTIGEGSVVGARSVVVRDIEPWKVVGGNPARVLKDRTLSEDQLDR</sequence>
<keyword evidence="5" id="KW-1133">Transmembrane helix</keyword>
<dbReference type="SUPFAM" id="SSF51161">
    <property type="entry name" value="Trimeric LpxA-like enzymes"/>
    <property type="match status" value="1"/>
</dbReference>
<evidence type="ECO:0000256" key="1">
    <source>
        <dbReference type="ARBA" id="ARBA00007274"/>
    </source>
</evidence>
<dbReference type="Pfam" id="PF00132">
    <property type="entry name" value="Hexapep"/>
    <property type="match status" value="1"/>
</dbReference>
<gene>
    <name evidence="6" type="ORF">GGR30_002639</name>
</gene>
<dbReference type="RefSeq" id="WP_183486955.1">
    <property type="nucleotide sequence ID" value="NZ_JACIDZ010000008.1"/>
</dbReference>
<evidence type="ECO:0000313" key="6">
    <source>
        <dbReference type="EMBL" id="MBB4122705.1"/>
    </source>
</evidence>
<proteinExistence type="inferred from homology"/>
<reference evidence="6 7" key="1">
    <citation type="submission" date="2020-08" db="EMBL/GenBank/DDBJ databases">
        <title>Genomic Encyclopedia of Type Strains, Phase IV (KMG-IV): sequencing the most valuable type-strain genomes for metagenomic binning, comparative biology and taxonomic classification.</title>
        <authorList>
            <person name="Goeker M."/>
        </authorList>
    </citation>
    <scope>NUCLEOTIDE SEQUENCE [LARGE SCALE GENOMIC DNA]</scope>
    <source>
        <strain evidence="6 7">DSM 28101</strain>
    </source>
</reference>
<evidence type="ECO:0000256" key="2">
    <source>
        <dbReference type="ARBA" id="ARBA00022679"/>
    </source>
</evidence>
<keyword evidence="5" id="KW-0812">Transmembrane</keyword>
<evidence type="ECO:0000313" key="7">
    <source>
        <dbReference type="Proteomes" id="UP000530571"/>
    </source>
</evidence>
<dbReference type="InterPro" id="IPR051159">
    <property type="entry name" value="Hexapeptide_acetyltransf"/>
</dbReference>
<organism evidence="6 7">
    <name type="scientific">Martelella radicis</name>
    <dbReference type="NCBI Taxonomy" id="1397476"/>
    <lineage>
        <taxon>Bacteria</taxon>
        <taxon>Pseudomonadati</taxon>
        <taxon>Pseudomonadota</taxon>
        <taxon>Alphaproteobacteria</taxon>
        <taxon>Hyphomicrobiales</taxon>
        <taxon>Aurantimonadaceae</taxon>
        <taxon>Martelella</taxon>
    </lineage>
</organism>
<dbReference type="InterPro" id="IPR011004">
    <property type="entry name" value="Trimer_LpxA-like_sf"/>
</dbReference>
<protein>
    <submittedName>
        <fullName evidence="6">Putative colanic acid biosynthesis acetyltransferase WcaF</fullName>
        <ecNumber evidence="6">2.3.1.-</ecNumber>
    </submittedName>
</protein>
<comment type="similarity">
    <text evidence="1">Belongs to the transferase hexapeptide repeat family.</text>
</comment>
<dbReference type="CDD" id="cd05825">
    <property type="entry name" value="LbH_wcaF_like"/>
    <property type="match status" value="1"/>
</dbReference>
<dbReference type="Proteomes" id="UP000530571">
    <property type="component" value="Unassembled WGS sequence"/>
</dbReference>
<dbReference type="AlphaFoldDB" id="A0A7W6KMR3"/>
<dbReference type="GO" id="GO:0008374">
    <property type="term" value="F:O-acyltransferase activity"/>
    <property type="evidence" value="ECO:0007669"/>
    <property type="project" value="TreeGrafter"/>
</dbReference>
<feature type="transmembrane region" description="Helical" evidence="5">
    <location>
        <begin position="22"/>
        <end position="41"/>
    </location>
</feature>
<keyword evidence="2 6" id="KW-0808">Transferase</keyword>